<dbReference type="GO" id="GO:0006144">
    <property type="term" value="P:purine nucleobase metabolic process"/>
    <property type="evidence" value="ECO:0007669"/>
    <property type="project" value="TreeGrafter"/>
</dbReference>
<proteinExistence type="predicted"/>
<evidence type="ECO:0000313" key="1">
    <source>
        <dbReference type="EMBL" id="KAB8196061.1"/>
    </source>
</evidence>
<gene>
    <name evidence="1" type="ORF">FH608_011395</name>
</gene>
<evidence type="ECO:0000313" key="2">
    <source>
        <dbReference type="Proteomes" id="UP000312512"/>
    </source>
</evidence>
<dbReference type="GO" id="GO:0016787">
    <property type="term" value="F:hydrolase activity"/>
    <property type="evidence" value="ECO:0007669"/>
    <property type="project" value="UniProtKB-KW"/>
</dbReference>
<dbReference type="EMBL" id="VDLX02000003">
    <property type="protein sequence ID" value="KAB8196061.1"/>
    <property type="molecule type" value="Genomic_DNA"/>
</dbReference>
<accession>A0A5C4WT27</accession>
<dbReference type="SUPFAM" id="SSF49472">
    <property type="entry name" value="Transthyretin (synonym: prealbumin)"/>
    <property type="match status" value="1"/>
</dbReference>
<sequence>MGVAEMSIIAEAVDGVYGRSAAGLRASLEHPLEGCWKPLARSETDVAGRISEWADLSLDRGLYRIVFDSDQYFVGLGVVAAYPEISVTFRMQDEDDVCKVQVLLAPHSYSTYFGTAG</sequence>
<protein>
    <submittedName>
        <fullName evidence="1">Hydroxyisourate hydrolase</fullName>
    </submittedName>
</protein>
<dbReference type="InterPro" id="IPR023416">
    <property type="entry name" value="Transthyretin/HIU_hydrolase_d"/>
</dbReference>
<dbReference type="Gene3D" id="2.60.40.180">
    <property type="entry name" value="Transthyretin/hydroxyisourate hydrolase domain"/>
    <property type="match status" value="1"/>
</dbReference>
<dbReference type="PANTHER" id="PTHR10395:SF7">
    <property type="entry name" value="5-HYDROXYISOURATE HYDROLASE"/>
    <property type="match status" value="1"/>
</dbReference>
<dbReference type="Proteomes" id="UP000312512">
    <property type="component" value="Unassembled WGS sequence"/>
</dbReference>
<dbReference type="PANTHER" id="PTHR10395">
    <property type="entry name" value="URICASE AND TRANSTHYRETIN-RELATED"/>
    <property type="match status" value="1"/>
</dbReference>
<keyword evidence="1" id="KW-0378">Hydrolase</keyword>
<dbReference type="Pfam" id="PF00576">
    <property type="entry name" value="Transthyretin"/>
    <property type="match status" value="1"/>
</dbReference>
<name>A0A5C4WT27_9ACTN</name>
<keyword evidence="2" id="KW-1185">Reference proteome</keyword>
<comment type="caution">
    <text evidence="1">The sequence shown here is derived from an EMBL/GenBank/DDBJ whole genome shotgun (WGS) entry which is preliminary data.</text>
</comment>
<organism evidence="1 2">
    <name type="scientific">Nonomuraea phyllanthi</name>
    <dbReference type="NCBI Taxonomy" id="2219224"/>
    <lineage>
        <taxon>Bacteria</taxon>
        <taxon>Bacillati</taxon>
        <taxon>Actinomycetota</taxon>
        <taxon>Actinomycetes</taxon>
        <taxon>Streptosporangiales</taxon>
        <taxon>Streptosporangiaceae</taxon>
        <taxon>Nonomuraea</taxon>
    </lineage>
</organism>
<reference evidence="1 2" key="1">
    <citation type="submission" date="2019-10" db="EMBL/GenBank/DDBJ databases">
        <title>Nonomuraea sp. nov., isolated from Phyllanthus amarus.</title>
        <authorList>
            <person name="Klykleung N."/>
            <person name="Tanasupawat S."/>
        </authorList>
    </citation>
    <scope>NUCLEOTIDE SEQUENCE [LARGE SCALE GENOMIC DNA]</scope>
    <source>
        <strain evidence="1 2">PA1-10</strain>
    </source>
</reference>
<dbReference type="AlphaFoldDB" id="A0A5C4WT27"/>
<dbReference type="OrthoDB" id="9792386at2"/>
<dbReference type="InterPro" id="IPR036817">
    <property type="entry name" value="Transthyretin/HIU_hydrolase_sf"/>
</dbReference>
<accession>A0A5P9YLN9</accession>